<dbReference type="InterPro" id="IPR036259">
    <property type="entry name" value="MFS_trans_sf"/>
</dbReference>
<feature type="transmembrane region" description="Helical" evidence="8">
    <location>
        <begin position="397"/>
        <end position="417"/>
    </location>
</feature>
<evidence type="ECO:0000256" key="3">
    <source>
        <dbReference type="ARBA" id="ARBA00022448"/>
    </source>
</evidence>
<keyword evidence="5 8" id="KW-1133">Transmembrane helix</keyword>
<organism evidence="10 11">
    <name type="scientific">Aspergillus brasiliensis</name>
    <dbReference type="NCBI Taxonomy" id="319629"/>
    <lineage>
        <taxon>Eukaryota</taxon>
        <taxon>Fungi</taxon>
        <taxon>Dikarya</taxon>
        <taxon>Ascomycota</taxon>
        <taxon>Pezizomycotina</taxon>
        <taxon>Eurotiomycetes</taxon>
        <taxon>Eurotiomycetidae</taxon>
        <taxon>Eurotiales</taxon>
        <taxon>Aspergillaceae</taxon>
        <taxon>Aspergillus</taxon>
        <taxon>Aspergillus subgen. Circumdati</taxon>
    </lineage>
</organism>
<feature type="transmembrane region" description="Helical" evidence="8">
    <location>
        <begin position="492"/>
        <end position="511"/>
    </location>
</feature>
<keyword evidence="6 8" id="KW-0472">Membrane</keyword>
<evidence type="ECO:0000256" key="2">
    <source>
        <dbReference type="ARBA" id="ARBA00010992"/>
    </source>
</evidence>
<evidence type="ECO:0000259" key="9">
    <source>
        <dbReference type="PROSITE" id="PS50850"/>
    </source>
</evidence>
<sequence length="619" mass="68807">MGNYDDMGRGISEQRLEHIFDEGTRIQNPLKRISKNDLKAKVRVFVSEHGLTKDTDVFIKGALLAQNPTEYESISELDEEDRVFLRDEANRKWHQPRALWSTIIICSIGATVHGWDQTGSNGANLSFPRAFGIGSDSDRDQWIVGLINAAPTIAQAFLEAFSGCTVSDPINNLVGRRGAIFIAAIFAFAACLGSAFTQAWPQLLICRLLLGIAMGIKSSTTSVYAAENAPARIRGALTMTWQLYVALGIFLGFSANLAVVNTGDIAWRLQLGSAFIPAVPLLLSVLFCPESPRWYLKKGRYADAYASLCKLRFTKVQAARDLYIMYVLYLKEQQTLKSTEPAFKRFSQLFTVPRLRRANLAAGMVMLSQQLCGINIISFYSSSVFVEAGVSEKQALWASWGFGVTTFLFAIPALYTIDTFGRRSLLLATFPHMAWTLLAAGLCFLIPGDGSSRLPAIALFIFLFAAVYAPGEGPVCYPYAAEVFPLSHRELGMSWAVFINALGSSILSLTFPWMKKAFTPTGAFGFYFGLNVIAFVMIFLWVPETKALALEELDDVFSISTRRFINYQIKEVIPHVWKRWVLWKRNAKLRPLYDFSEVPVVSPDQLGDFTMSKLDDGAA</sequence>
<dbReference type="InterPro" id="IPR050814">
    <property type="entry name" value="Myo-inositol_Transporter"/>
</dbReference>
<gene>
    <name evidence="10" type="ORF">AbraCBS73388_007725</name>
</gene>
<evidence type="ECO:0000256" key="4">
    <source>
        <dbReference type="ARBA" id="ARBA00022692"/>
    </source>
</evidence>
<dbReference type="GO" id="GO:0022857">
    <property type="term" value="F:transmembrane transporter activity"/>
    <property type="evidence" value="ECO:0007669"/>
    <property type="project" value="InterPro"/>
</dbReference>
<dbReference type="EMBL" id="BROQ01000043">
    <property type="protein sequence ID" value="GKZ21810.1"/>
    <property type="molecule type" value="Genomic_DNA"/>
</dbReference>
<feature type="transmembrane region" description="Helical" evidence="8">
    <location>
        <begin position="523"/>
        <end position="542"/>
    </location>
</feature>
<evidence type="ECO:0000256" key="5">
    <source>
        <dbReference type="ARBA" id="ARBA00022989"/>
    </source>
</evidence>
<dbReference type="InterPro" id="IPR020846">
    <property type="entry name" value="MFS_dom"/>
</dbReference>
<comment type="subcellular location">
    <subcellularLocation>
        <location evidence="1">Membrane</location>
        <topology evidence="1">Multi-pass membrane protein</topology>
    </subcellularLocation>
</comment>
<feature type="transmembrane region" description="Helical" evidence="8">
    <location>
        <begin position="178"/>
        <end position="196"/>
    </location>
</feature>
<dbReference type="InterPro" id="IPR003663">
    <property type="entry name" value="Sugar/inositol_transpt"/>
</dbReference>
<comment type="similarity">
    <text evidence="2 7">Belongs to the major facilitator superfamily. Sugar transporter (TC 2.A.1.1) family.</text>
</comment>
<dbReference type="FunFam" id="1.20.1250.20:FF:000474">
    <property type="entry name" value="Sugar transporter, putative"/>
    <property type="match status" value="1"/>
</dbReference>
<dbReference type="GO" id="GO:0015798">
    <property type="term" value="P:myo-inositol transport"/>
    <property type="evidence" value="ECO:0007669"/>
    <property type="project" value="UniProtKB-ARBA"/>
</dbReference>
<dbReference type="NCBIfam" id="TIGR00879">
    <property type="entry name" value="SP"/>
    <property type="match status" value="1"/>
</dbReference>
<evidence type="ECO:0000256" key="8">
    <source>
        <dbReference type="SAM" id="Phobius"/>
    </source>
</evidence>
<feature type="transmembrane region" description="Helical" evidence="8">
    <location>
        <begin position="202"/>
        <end position="220"/>
    </location>
</feature>
<keyword evidence="4 8" id="KW-0812">Transmembrane</keyword>
<evidence type="ECO:0000256" key="1">
    <source>
        <dbReference type="ARBA" id="ARBA00004141"/>
    </source>
</evidence>
<evidence type="ECO:0000313" key="11">
    <source>
        <dbReference type="Proteomes" id="UP001143548"/>
    </source>
</evidence>
<dbReference type="InterPro" id="IPR005828">
    <property type="entry name" value="MFS_sugar_transport-like"/>
</dbReference>
<accession>A0A9W5YQN4</accession>
<dbReference type="PROSITE" id="PS00217">
    <property type="entry name" value="SUGAR_TRANSPORT_2"/>
    <property type="match status" value="1"/>
</dbReference>
<evidence type="ECO:0000256" key="7">
    <source>
        <dbReference type="RuleBase" id="RU003346"/>
    </source>
</evidence>
<dbReference type="PANTHER" id="PTHR48020">
    <property type="entry name" value="PROTON MYO-INOSITOL COTRANSPORTER"/>
    <property type="match status" value="1"/>
</dbReference>
<protein>
    <recommendedName>
        <fullName evidence="9">Major facilitator superfamily (MFS) profile domain-containing protein</fullName>
    </recommendedName>
</protein>
<feature type="transmembrane region" description="Helical" evidence="8">
    <location>
        <begin position="453"/>
        <end position="471"/>
    </location>
</feature>
<dbReference type="Proteomes" id="UP001143548">
    <property type="component" value="Unassembled WGS sequence"/>
</dbReference>
<dbReference type="PROSITE" id="PS50850">
    <property type="entry name" value="MFS"/>
    <property type="match status" value="1"/>
</dbReference>
<dbReference type="AlphaFoldDB" id="A0A9W5YQN4"/>
<feature type="transmembrane region" description="Helical" evidence="8">
    <location>
        <begin position="241"/>
        <end position="259"/>
    </location>
</feature>
<dbReference type="PANTHER" id="PTHR48020:SF4">
    <property type="entry name" value="SYMPORT, PUTATIVE (AFU_ORTHOLOGUE AFUA_3G11790)-RELATED"/>
    <property type="match status" value="1"/>
</dbReference>
<name>A0A9W5YQN4_9EURO</name>
<evidence type="ECO:0000313" key="10">
    <source>
        <dbReference type="EMBL" id="GKZ21810.1"/>
    </source>
</evidence>
<dbReference type="PRINTS" id="PR00171">
    <property type="entry name" value="SUGRTRNSPORT"/>
</dbReference>
<proteinExistence type="inferred from homology"/>
<dbReference type="InterPro" id="IPR005829">
    <property type="entry name" value="Sugar_transporter_CS"/>
</dbReference>
<feature type="transmembrane region" description="Helical" evidence="8">
    <location>
        <begin position="424"/>
        <end position="447"/>
    </location>
</feature>
<evidence type="ECO:0000256" key="6">
    <source>
        <dbReference type="ARBA" id="ARBA00023136"/>
    </source>
</evidence>
<dbReference type="Gene3D" id="1.20.1250.20">
    <property type="entry name" value="MFS general substrate transporter like domains"/>
    <property type="match status" value="1"/>
</dbReference>
<dbReference type="GO" id="GO:0015791">
    <property type="term" value="P:polyol transmembrane transport"/>
    <property type="evidence" value="ECO:0007669"/>
    <property type="project" value="UniProtKB-ARBA"/>
</dbReference>
<dbReference type="GO" id="GO:0016020">
    <property type="term" value="C:membrane"/>
    <property type="evidence" value="ECO:0007669"/>
    <property type="project" value="UniProtKB-SubCell"/>
</dbReference>
<feature type="domain" description="Major facilitator superfamily (MFS) profile" evidence="9">
    <location>
        <begin position="102"/>
        <end position="546"/>
    </location>
</feature>
<keyword evidence="3 7" id="KW-0813">Transport</keyword>
<dbReference type="Pfam" id="PF00083">
    <property type="entry name" value="Sugar_tr"/>
    <property type="match status" value="1"/>
</dbReference>
<feature type="transmembrane region" description="Helical" evidence="8">
    <location>
        <begin position="265"/>
        <end position="288"/>
    </location>
</feature>
<feature type="transmembrane region" description="Helical" evidence="8">
    <location>
        <begin position="358"/>
        <end position="377"/>
    </location>
</feature>
<reference evidence="10" key="1">
    <citation type="submission" date="2022-07" db="EMBL/GenBank/DDBJ databases">
        <title>Taxonomy of Aspergillus series Nigri: significant species reduction supported by multi-species coalescent approaches.</title>
        <authorList>
            <person name="Bian C."/>
            <person name="Kusuya Y."/>
            <person name="Sklenar F."/>
            <person name="D'hooge E."/>
            <person name="Yaguchi T."/>
            <person name="Takahashi H."/>
            <person name="Hubka V."/>
        </authorList>
    </citation>
    <scope>NUCLEOTIDE SEQUENCE</scope>
    <source>
        <strain evidence="10">CBS 733.88</strain>
    </source>
</reference>
<dbReference type="SUPFAM" id="SSF103473">
    <property type="entry name" value="MFS general substrate transporter"/>
    <property type="match status" value="1"/>
</dbReference>
<comment type="caution">
    <text evidence="10">The sequence shown here is derived from an EMBL/GenBank/DDBJ whole genome shotgun (WGS) entry which is preliminary data.</text>
</comment>